<organism evidence="7 8">
    <name type="scientific">Helicobacter colisuis</name>
    <dbReference type="NCBI Taxonomy" id="2949739"/>
    <lineage>
        <taxon>Bacteria</taxon>
        <taxon>Pseudomonadati</taxon>
        <taxon>Campylobacterota</taxon>
        <taxon>Epsilonproteobacteria</taxon>
        <taxon>Campylobacterales</taxon>
        <taxon>Helicobacteraceae</taxon>
        <taxon>Helicobacter</taxon>
    </lineage>
</organism>
<dbReference type="NCBIfam" id="NF004630">
    <property type="entry name" value="PRK05974.1"/>
    <property type="match status" value="1"/>
</dbReference>
<dbReference type="RefSeq" id="WP_112057883.1">
    <property type="nucleotide sequence ID" value="NZ_JAMOKV010000008.1"/>
</dbReference>
<reference evidence="7" key="1">
    <citation type="submission" date="2022-06" db="EMBL/GenBank/DDBJ databases">
        <title>Helicobacter colisuis sp. nov.</title>
        <authorList>
            <person name="Papic B."/>
            <person name="Gruntar I."/>
        </authorList>
    </citation>
    <scope>NUCLEOTIDE SEQUENCE</scope>
    <source>
        <strain evidence="7">11154-15</strain>
    </source>
</reference>
<gene>
    <name evidence="6 7" type="primary">purS</name>
    <name evidence="7" type="ORF">NCR95_06595</name>
</gene>
<comment type="subunit">
    <text evidence="6">Part of the FGAM synthase complex composed of 1 PurL, 1 PurQ and 2 PurS subunits.</text>
</comment>
<dbReference type="Gene3D" id="3.30.1280.10">
    <property type="entry name" value="Phosphoribosylformylglycinamidine synthase subunit PurS"/>
    <property type="match status" value="1"/>
</dbReference>
<evidence type="ECO:0000256" key="4">
    <source>
        <dbReference type="ARBA" id="ARBA00022755"/>
    </source>
</evidence>
<keyword evidence="4 6" id="KW-0658">Purine biosynthesis</keyword>
<comment type="function">
    <text evidence="6">Part of the phosphoribosylformylglycinamidine synthase complex involved in the purines biosynthetic pathway. Catalyzes the ATP-dependent conversion of formylglycinamide ribonucleotide (FGAR) and glutamine to yield formylglycinamidine ribonucleotide (FGAM) and glutamate. The FGAM synthase complex is composed of three subunits. PurQ produces an ammonia molecule by converting glutamine to glutamate. PurL transfers the ammonia molecule to FGAR to form FGAM in an ATP-dependent manner. PurS interacts with PurQ and PurL and is thought to assist in the transfer of the ammonia molecule from PurQ to PurL.</text>
</comment>
<comment type="similarity">
    <text evidence="6">Belongs to the PurS family.</text>
</comment>
<dbReference type="HAMAP" id="MF_01926">
    <property type="entry name" value="PurS"/>
    <property type="match status" value="1"/>
</dbReference>
<comment type="pathway">
    <text evidence="6">Purine metabolism; IMP biosynthesis via de novo pathway; 5-amino-1-(5-phospho-D-ribosyl)imidazole from N(2)-formyl-N(1)-(5-phospho-D-ribosyl)glycinamide: step 1/2.</text>
</comment>
<dbReference type="PANTHER" id="PTHR34696:SF1">
    <property type="entry name" value="PHOSPHORIBOSYLFORMYLGLYCINAMIDINE SYNTHASE SUBUNIT PURS"/>
    <property type="match status" value="1"/>
</dbReference>
<dbReference type="NCBIfam" id="TIGR00302">
    <property type="entry name" value="phosphoribosylformylglycinamidine synthase subunit PurS"/>
    <property type="match status" value="1"/>
</dbReference>
<protein>
    <recommendedName>
        <fullName evidence="6">Phosphoribosylformylglycinamidine synthase subunit PurS</fullName>
        <shortName evidence="6">FGAM synthase</shortName>
        <ecNumber evidence="6">6.3.5.3</ecNumber>
    </recommendedName>
    <alternativeName>
        <fullName evidence="6">Formylglycinamide ribonucleotide amidotransferase subunit III</fullName>
        <shortName evidence="6">FGAR amidotransferase III</shortName>
        <shortName evidence="6">FGAR-AT III</shortName>
    </alternativeName>
    <alternativeName>
        <fullName evidence="6">Phosphoribosylformylglycinamidine synthase subunit III</fullName>
    </alternativeName>
</protein>
<evidence type="ECO:0000256" key="2">
    <source>
        <dbReference type="ARBA" id="ARBA00022598"/>
    </source>
</evidence>
<evidence type="ECO:0000256" key="6">
    <source>
        <dbReference type="HAMAP-Rule" id="MF_01926"/>
    </source>
</evidence>
<keyword evidence="3 6" id="KW-0547">Nucleotide-binding</keyword>
<comment type="catalytic activity">
    <reaction evidence="6">
        <text>N(2)-formyl-N(1)-(5-phospho-beta-D-ribosyl)glycinamide + L-glutamine + ATP + H2O = 2-formamido-N(1)-(5-O-phospho-beta-D-ribosyl)acetamidine + L-glutamate + ADP + phosphate + H(+)</text>
        <dbReference type="Rhea" id="RHEA:17129"/>
        <dbReference type="ChEBI" id="CHEBI:15377"/>
        <dbReference type="ChEBI" id="CHEBI:15378"/>
        <dbReference type="ChEBI" id="CHEBI:29985"/>
        <dbReference type="ChEBI" id="CHEBI:30616"/>
        <dbReference type="ChEBI" id="CHEBI:43474"/>
        <dbReference type="ChEBI" id="CHEBI:58359"/>
        <dbReference type="ChEBI" id="CHEBI:147286"/>
        <dbReference type="ChEBI" id="CHEBI:147287"/>
        <dbReference type="ChEBI" id="CHEBI:456216"/>
        <dbReference type="EC" id="6.3.5.3"/>
    </reaction>
</comment>
<dbReference type="InterPro" id="IPR003850">
    <property type="entry name" value="PurS"/>
</dbReference>
<dbReference type="Pfam" id="PF02700">
    <property type="entry name" value="PurS"/>
    <property type="match status" value="1"/>
</dbReference>
<keyword evidence="1 6" id="KW-0963">Cytoplasm</keyword>
<sequence>MKVEVIVSLKEGVLDPQGKAICHALSSLGYESVKNANVGKVITLEMVGEDKEKVYKEVEAMCESLLANVVIEDYKIKM</sequence>
<evidence type="ECO:0000313" key="7">
    <source>
        <dbReference type="EMBL" id="MCL9819828.1"/>
    </source>
</evidence>
<dbReference type="Proteomes" id="UP001057522">
    <property type="component" value="Unassembled WGS sequence"/>
</dbReference>
<evidence type="ECO:0000256" key="1">
    <source>
        <dbReference type="ARBA" id="ARBA00022490"/>
    </source>
</evidence>
<comment type="caution">
    <text evidence="7">The sequence shown here is derived from an EMBL/GenBank/DDBJ whole genome shotgun (WGS) entry which is preliminary data.</text>
</comment>
<dbReference type="SUPFAM" id="SSF82697">
    <property type="entry name" value="PurS-like"/>
    <property type="match status" value="1"/>
</dbReference>
<keyword evidence="2 6" id="KW-0436">Ligase</keyword>
<dbReference type="PANTHER" id="PTHR34696">
    <property type="entry name" value="PHOSPHORIBOSYLFORMYLGLYCINAMIDINE SYNTHASE SUBUNIT PURS"/>
    <property type="match status" value="1"/>
</dbReference>
<keyword evidence="8" id="KW-1185">Reference proteome</keyword>
<accession>A0ABT0TV68</accession>
<evidence type="ECO:0000256" key="5">
    <source>
        <dbReference type="ARBA" id="ARBA00022840"/>
    </source>
</evidence>
<comment type="subcellular location">
    <subcellularLocation>
        <location evidence="6">Cytoplasm</location>
    </subcellularLocation>
</comment>
<keyword evidence="5 6" id="KW-0067">ATP-binding</keyword>
<evidence type="ECO:0000256" key="3">
    <source>
        <dbReference type="ARBA" id="ARBA00022741"/>
    </source>
</evidence>
<proteinExistence type="inferred from homology"/>
<dbReference type="InterPro" id="IPR036604">
    <property type="entry name" value="PurS-like_sf"/>
</dbReference>
<dbReference type="EMBL" id="JAMOKX010000005">
    <property type="protein sequence ID" value="MCL9819828.1"/>
    <property type="molecule type" value="Genomic_DNA"/>
</dbReference>
<evidence type="ECO:0000313" key="8">
    <source>
        <dbReference type="Proteomes" id="UP001057522"/>
    </source>
</evidence>
<dbReference type="EC" id="6.3.5.3" evidence="6"/>
<name>A0ABT0TV68_9HELI</name>